<comment type="caution">
    <text evidence="9">The sequence shown here is derived from an EMBL/GenBank/DDBJ whole genome shotgun (WGS) entry which is preliminary data.</text>
</comment>
<name>A0A0K9PRR6_ZOSMR</name>
<evidence type="ECO:0000256" key="4">
    <source>
        <dbReference type="ARBA" id="ARBA00023163"/>
    </source>
</evidence>
<evidence type="ECO:0000256" key="3">
    <source>
        <dbReference type="ARBA" id="ARBA00023125"/>
    </source>
</evidence>
<dbReference type="PANTHER" id="PTHR31140:SF1">
    <property type="entry name" value="AP2_ERF AND B3 DOMAIN-CONTAINING TRANSCRIPTION REPRESSOR RAV2"/>
    <property type="match status" value="1"/>
</dbReference>
<dbReference type="SMART" id="SM00380">
    <property type="entry name" value="AP2"/>
    <property type="match status" value="1"/>
</dbReference>
<dbReference type="PROSITE" id="PS50863">
    <property type="entry name" value="B3"/>
    <property type="match status" value="1"/>
</dbReference>
<evidence type="ECO:0000256" key="1">
    <source>
        <dbReference type="ARBA" id="ARBA00004123"/>
    </source>
</evidence>
<feature type="region of interest" description="Disordered" evidence="6">
    <location>
        <begin position="1"/>
        <end position="22"/>
    </location>
</feature>
<evidence type="ECO:0000259" key="7">
    <source>
        <dbReference type="PROSITE" id="PS50863"/>
    </source>
</evidence>
<dbReference type="SUPFAM" id="SSF54171">
    <property type="entry name" value="DNA-binding domain"/>
    <property type="match status" value="1"/>
</dbReference>
<dbReference type="InterPro" id="IPR016177">
    <property type="entry name" value="DNA-bd_dom_sf"/>
</dbReference>
<sequence>MSDSTTGAGRDGGRSTTVVQVQGGEIRKLPSSQYKGVVPQPNGRWGSQIYEKHHRVWLGTFNDEVDAAKAYDIAATRFRGRDVVVNFGQLSTAEDDDYNMELVFLNSHSKTEIVDMLRRHTYYDELQQSRRREVGNSTTMVFGHRYSLQQPPQARQLLFEKAVTPSDVGKLNRLVIPKHHAEKHFPIKTADKGLLLNFEDTGGKVWRFRYSYWNSSQCYVLTKGWSRFVKEKNLNAGDLVGFYRSVGSDDKLYVDWKHKNTSTSGYYPYVVLPMPLPVPVPPPPVQVMRLFGVNIVKEPNTTTIDVAVGNDWDEKRRRDIEAQFLYKKQCIGSL</sequence>
<evidence type="ECO:0000256" key="6">
    <source>
        <dbReference type="SAM" id="MobiDB-lite"/>
    </source>
</evidence>
<comment type="subcellular location">
    <subcellularLocation>
        <location evidence="1">Nucleus</location>
    </subcellularLocation>
</comment>
<dbReference type="Gene3D" id="2.40.330.10">
    <property type="entry name" value="DNA-binding pseudobarrel domain"/>
    <property type="match status" value="1"/>
</dbReference>
<dbReference type="Pfam" id="PF02362">
    <property type="entry name" value="B3"/>
    <property type="match status" value="1"/>
</dbReference>
<evidence type="ECO:0000313" key="9">
    <source>
        <dbReference type="EMBL" id="KMZ71661.1"/>
    </source>
</evidence>
<dbReference type="InterPro" id="IPR015300">
    <property type="entry name" value="DNA-bd_pseudobarrel_sf"/>
</dbReference>
<dbReference type="GO" id="GO:0003700">
    <property type="term" value="F:DNA-binding transcription factor activity"/>
    <property type="evidence" value="ECO:0007669"/>
    <property type="project" value="InterPro"/>
</dbReference>
<keyword evidence="2" id="KW-0805">Transcription regulation</keyword>
<dbReference type="OMA" id="KQTMINA"/>
<keyword evidence="5" id="KW-0539">Nucleus</keyword>
<dbReference type="Proteomes" id="UP000036987">
    <property type="component" value="Unassembled WGS sequence"/>
</dbReference>
<keyword evidence="3" id="KW-0238">DNA-binding</keyword>
<feature type="domain" description="AP2/ERF" evidence="8">
    <location>
        <begin position="33"/>
        <end position="88"/>
    </location>
</feature>
<evidence type="ECO:0000256" key="5">
    <source>
        <dbReference type="ARBA" id="ARBA00023242"/>
    </source>
</evidence>
<evidence type="ECO:0000313" key="10">
    <source>
        <dbReference type="Proteomes" id="UP000036987"/>
    </source>
</evidence>
<dbReference type="GO" id="GO:0005634">
    <property type="term" value="C:nucleus"/>
    <property type="evidence" value="ECO:0007669"/>
    <property type="project" value="UniProtKB-SubCell"/>
</dbReference>
<dbReference type="SUPFAM" id="SSF101936">
    <property type="entry name" value="DNA-binding pseudobarrel domain"/>
    <property type="match status" value="1"/>
</dbReference>
<dbReference type="SMART" id="SM01019">
    <property type="entry name" value="B3"/>
    <property type="match status" value="1"/>
</dbReference>
<keyword evidence="4" id="KW-0804">Transcription</keyword>
<feature type="domain" description="TF-B3" evidence="7">
    <location>
        <begin position="159"/>
        <end position="260"/>
    </location>
</feature>
<keyword evidence="10" id="KW-1185">Reference proteome</keyword>
<dbReference type="OrthoDB" id="2020802at2759"/>
<dbReference type="InterPro" id="IPR044800">
    <property type="entry name" value="LEC2-like"/>
</dbReference>
<dbReference type="CDD" id="cd00018">
    <property type="entry name" value="AP2"/>
    <property type="match status" value="1"/>
</dbReference>
<dbReference type="PROSITE" id="PS51032">
    <property type="entry name" value="AP2_ERF"/>
    <property type="match status" value="1"/>
</dbReference>
<dbReference type="FunFam" id="3.30.730.10:FF:000008">
    <property type="entry name" value="AP2 domain-containing protein RAP2.8"/>
    <property type="match status" value="1"/>
</dbReference>
<dbReference type="PANTHER" id="PTHR31140">
    <property type="entry name" value="B3 DOMAIN-CONTAINING TRANSCRIPTION FACTOR ABI3"/>
    <property type="match status" value="1"/>
</dbReference>
<dbReference type="GO" id="GO:0003677">
    <property type="term" value="F:DNA binding"/>
    <property type="evidence" value="ECO:0007669"/>
    <property type="project" value="UniProtKB-KW"/>
</dbReference>
<dbReference type="InterPro" id="IPR036955">
    <property type="entry name" value="AP2/ERF_dom_sf"/>
</dbReference>
<gene>
    <name evidence="9" type="ORF">ZOSMA_178G00500</name>
</gene>
<evidence type="ECO:0000256" key="2">
    <source>
        <dbReference type="ARBA" id="ARBA00023015"/>
    </source>
</evidence>
<dbReference type="Gene3D" id="3.30.730.10">
    <property type="entry name" value="AP2/ERF domain"/>
    <property type="match status" value="1"/>
</dbReference>
<accession>A0A0K9PRR6</accession>
<protein>
    <submittedName>
        <fullName evidence="9">Auxin response factor 17</fullName>
    </submittedName>
</protein>
<dbReference type="InterPro" id="IPR003340">
    <property type="entry name" value="B3_DNA-bd"/>
</dbReference>
<evidence type="ECO:0000259" key="8">
    <source>
        <dbReference type="PROSITE" id="PS51032"/>
    </source>
</evidence>
<reference evidence="10" key="1">
    <citation type="journal article" date="2016" name="Nature">
        <title>The genome of the seagrass Zostera marina reveals angiosperm adaptation to the sea.</title>
        <authorList>
            <person name="Olsen J.L."/>
            <person name="Rouze P."/>
            <person name="Verhelst B."/>
            <person name="Lin Y.-C."/>
            <person name="Bayer T."/>
            <person name="Collen J."/>
            <person name="Dattolo E."/>
            <person name="De Paoli E."/>
            <person name="Dittami S."/>
            <person name="Maumus F."/>
            <person name="Michel G."/>
            <person name="Kersting A."/>
            <person name="Lauritano C."/>
            <person name="Lohaus R."/>
            <person name="Toepel M."/>
            <person name="Tonon T."/>
            <person name="Vanneste K."/>
            <person name="Amirebrahimi M."/>
            <person name="Brakel J."/>
            <person name="Bostroem C."/>
            <person name="Chovatia M."/>
            <person name="Grimwood J."/>
            <person name="Jenkins J.W."/>
            <person name="Jueterbock A."/>
            <person name="Mraz A."/>
            <person name="Stam W.T."/>
            <person name="Tice H."/>
            <person name="Bornberg-Bauer E."/>
            <person name="Green P.J."/>
            <person name="Pearson G.A."/>
            <person name="Procaccini G."/>
            <person name="Duarte C.M."/>
            <person name="Schmutz J."/>
            <person name="Reusch T.B.H."/>
            <person name="Van de Peer Y."/>
        </authorList>
    </citation>
    <scope>NUCLEOTIDE SEQUENCE [LARGE SCALE GENOMIC DNA]</scope>
    <source>
        <strain evidence="10">cv. Finnish</strain>
    </source>
</reference>
<proteinExistence type="predicted"/>
<dbReference type="AlphaFoldDB" id="A0A0K9PRR6"/>
<dbReference type="EMBL" id="LFYR01000667">
    <property type="protein sequence ID" value="KMZ71661.1"/>
    <property type="molecule type" value="Genomic_DNA"/>
</dbReference>
<organism evidence="9 10">
    <name type="scientific">Zostera marina</name>
    <name type="common">Eelgrass</name>
    <dbReference type="NCBI Taxonomy" id="29655"/>
    <lineage>
        <taxon>Eukaryota</taxon>
        <taxon>Viridiplantae</taxon>
        <taxon>Streptophyta</taxon>
        <taxon>Embryophyta</taxon>
        <taxon>Tracheophyta</taxon>
        <taxon>Spermatophyta</taxon>
        <taxon>Magnoliopsida</taxon>
        <taxon>Liliopsida</taxon>
        <taxon>Zosteraceae</taxon>
        <taxon>Zostera</taxon>
    </lineage>
</organism>
<dbReference type="CDD" id="cd10017">
    <property type="entry name" value="B3_DNA"/>
    <property type="match status" value="1"/>
</dbReference>
<dbReference type="InterPro" id="IPR001471">
    <property type="entry name" value="AP2/ERF_dom"/>
</dbReference>